<keyword evidence="2" id="KW-1185">Reference proteome</keyword>
<dbReference type="AlphaFoldDB" id="A0ABC8RC17"/>
<sequence length="60" mass="7374">MRHRAREVELLCKIGLHDLRNDYAFEVTDEEEYFRHFNHELEIVRNVLLSKKRRHLGVLE</sequence>
<name>A0ABC8RC17_9AQUA</name>
<protein>
    <submittedName>
        <fullName evidence="1">Uncharacterized protein</fullName>
    </submittedName>
</protein>
<organism evidence="1 2">
    <name type="scientific">Ilex paraguariensis</name>
    <name type="common">yerba mate</name>
    <dbReference type="NCBI Taxonomy" id="185542"/>
    <lineage>
        <taxon>Eukaryota</taxon>
        <taxon>Viridiplantae</taxon>
        <taxon>Streptophyta</taxon>
        <taxon>Embryophyta</taxon>
        <taxon>Tracheophyta</taxon>
        <taxon>Spermatophyta</taxon>
        <taxon>Magnoliopsida</taxon>
        <taxon>eudicotyledons</taxon>
        <taxon>Gunneridae</taxon>
        <taxon>Pentapetalae</taxon>
        <taxon>asterids</taxon>
        <taxon>campanulids</taxon>
        <taxon>Aquifoliales</taxon>
        <taxon>Aquifoliaceae</taxon>
        <taxon>Ilex</taxon>
    </lineage>
</organism>
<comment type="caution">
    <text evidence="1">The sequence shown here is derived from an EMBL/GenBank/DDBJ whole genome shotgun (WGS) entry which is preliminary data.</text>
</comment>
<dbReference type="EMBL" id="CAUOFW020001218">
    <property type="protein sequence ID" value="CAK9142298.1"/>
    <property type="molecule type" value="Genomic_DNA"/>
</dbReference>
<gene>
    <name evidence="1" type="ORF">ILEXP_LOCUS9969</name>
</gene>
<dbReference type="Proteomes" id="UP001642360">
    <property type="component" value="Unassembled WGS sequence"/>
</dbReference>
<reference evidence="1 2" key="1">
    <citation type="submission" date="2024-02" db="EMBL/GenBank/DDBJ databases">
        <authorList>
            <person name="Vignale AGUSTIN F."/>
            <person name="Sosa J E."/>
            <person name="Modenutti C."/>
        </authorList>
    </citation>
    <scope>NUCLEOTIDE SEQUENCE [LARGE SCALE GENOMIC DNA]</scope>
</reference>
<evidence type="ECO:0000313" key="1">
    <source>
        <dbReference type="EMBL" id="CAK9142298.1"/>
    </source>
</evidence>
<proteinExistence type="predicted"/>
<accession>A0ABC8RC17</accession>
<evidence type="ECO:0000313" key="2">
    <source>
        <dbReference type="Proteomes" id="UP001642360"/>
    </source>
</evidence>